<accession>A0A443JG72</accession>
<reference evidence="1 2" key="2">
    <citation type="submission" date="2019-01" db="EMBL/GenBank/DDBJ databases">
        <authorList>
            <person name="Li Y."/>
        </authorList>
    </citation>
    <scope>NUCLEOTIDE SEQUENCE [LARGE SCALE GENOMIC DNA]</scope>
    <source>
        <strain evidence="1 2">SK2B-1</strain>
    </source>
</reference>
<gene>
    <name evidence="1" type="ORF">D2T30_13780</name>
</gene>
<protein>
    <submittedName>
        <fullName evidence="1">Uncharacterized protein</fullName>
    </submittedName>
</protein>
<comment type="caution">
    <text evidence="1">The sequence shown here is derived from an EMBL/GenBank/DDBJ whole genome shotgun (WGS) entry which is preliminary data.</text>
</comment>
<reference evidence="1 2" key="1">
    <citation type="submission" date="2019-01" db="EMBL/GenBank/DDBJ databases">
        <title>Sinorhodobacter populi sp. nov. isolated from the symptomatic bark tissue of Populus euramericana canker.</title>
        <authorList>
            <person name="Xu G."/>
        </authorList>
    </citation>
    <scope>NUCLEOTIDE SEQUENCE [LARGE SCALE GENOMIC DNA]</scope>
    <source>
        <strain evidence="1 2">SK2B-1</strain>
    </source>
</reference>
<dbReference type="AlphaFoldDB" id="A0A443JG72"/>
<sequence length="71" mass="7874">MTSSGNMIAKMALRPVRDLETHPDGRSRLTRIGAPYGFDRLFGDGSGIDDAQFQVLAAGCPRDEWFGRRCE</sequence>
<dbReference type="EMBL" id="SAUZ01000015">
    <property type="protein sequence ID" value="RWR19575.1"/>
    <property type="molecule type" value="Genomic_DNA"/>
</dbReference>
<evidence type="ECO:0000313" key="2">
    <source>
        <dbReference type="Proteomes" id="UP000284476"/>
    </source>
</evidence>
<name>A0A443JG72_9RHOB</name>
<proteinExistence type="predicted"/>
<evidence type="ECO:0000313" key="1">
    <source>
        <dbReference type="EMBL" id="RWR19575.1"/>
    </source>
</evidence>
<organism evidence="1 2">
    <name type="scientific">Paenirhodobacter populi</name>
    <dbReference type="NCBI Taxonomy" id="2306993"/>
    <lineage>
        <taxon>Bacteria</taxon>
        <taxon>Pseudomonadati</taxon>
        <taxon>Pseudomonadota</taxon>
        <taxon>Alphaproteobacteria</taxon>
        <taxon>Rhodobacterales</taxon>
        <taxon>Rhodobacter group</taxon>
        <taxon>Paenirhodobacter</taxon>
    </lineage>
</organism>
<dbReference type="Proteomes" id="UP000284476">
    <property type="component" value="Unassembled WGS sequence"/>
</dbReference>
<dbReference type="RefSeq" id="WP_128209332.1">
    <property type="nucleotide sequence ID" value="NZ_JBHRSO010000063.1"/>
</dbReference>